<feature type="transmembrane region" description="Helical" evidence="4">
    <location>
        <begin position="167"/>
        <end position="190"/>
    </location>
</feature>
<organism evidence="5">
    <name type="scientific">Rouxiella sp. WC2420</name>
    <dbReference type="NCBI Taxonomy" id="3234145"/>
    <lineage>
        <taxon>Bacteria</taxon>
        <taxon>Pseudomonadati</taxon>
        <taxon>Pseudomonadota</taxon>
        <taxon>Gammaproteobacteria</taxon>
        <taxon>Enterobacterales</taxon>
        <taxon>Yersiniaceae</taxon>
        <taxon>Rouxiella</taxon>
    </lineage>
</organism>
<feature type="transmembrane region" description="Helical" evidence="4">
    <location>
        <begin position="220"/>
        <end position="243"/>
    </location>
</feature>
<keyword evidence="2 4" id="KW-1133">Transmembrane helix</keyword>
<keyword evidence="3 4" id="KW-0472">Membrane</keyword>
<proteinExistence type="predicted"/>
<feature type="transmembrane region" description="Helical" evidence="4">
    <location>
        <begin position="41"/>
        <end position="60"/>
    </location>
</feature>
<evidence type="ECO:0000256" key="1">
    <source>
        <dbReference type="ARBA" id="ARBA00022692"/>
    </source>
</evidence>
<feature type="transmembrane region" description="Helical" evidence="4">
    <location>
        <begin position="142"/>
        <end position="161"/>
    </location>
</feature>
<evidence type="ECO:0000256" key="2">
    <source>
        <dbReference type="ARBA" id="ARBA00022989"/>
    </source>
</evidence>
<accession>A0AB39VTJ2</accession>
<dbReference type="Pfam" id="PF07690">
    <property type="entry name" value="MFS_1"/>
    <property type="match status" value="1"/>
</dbReference>
<dbReference type="AlphaFoldDB" id="A0AB39VTJ2"/>
<dbReference type="InterPro" id="IPR036259">
    <property type="entry name" value="MFS_trans_sf"/>
</dbReference>
<evidence type="ECO:0000256" key="3">
    <source>
        <dbReference type="ARBA" id="ARBA00023136"/>
    </source>
</evidence>
<evidence type="ECO:0000313" key="5">
    <source>
        <dbReference type="EMBL" id="XDU73865.1"/>
    </source>
</evidence>
<evidence type="ECO:0000256" key="4">
    <source>
        <dbReference type="SAM" id="Phobius"/>
    </source>
</evidence>
<feature type="transmembrane region" description="Helical" evidence="4">
    <location>
        <begin position="99"/>
        <end position="121"/>
    </location>
</feature>
<dbReference type="EMBL" id="CP165628">
    <property type="protein sequence ID" value="XDU73865.1"/>
    <property type="molecule type" value="Genomic_DNA"/>
</dbReference>
<dbReference type="SUPFAM" id="SSF103473">
    <property type="entry name" value="MFS general substrate transporter"/>
    <property type="match status" value="1"/>
</dbReference>
<reference evidence="5" key="1">
    <citation type="submission" date="2024-07" db="EMBL/GenBank/DDBJ databases">
        <authorList>
            <person name="Biller S.J."/>
        </authorList>
    </citation>
    <scope>NUCLEOTIDE SEQUENCE</scope>
    <source>
        <strain evidence="5">WC2420</strain>
    </source>
</reference>
<dbReference type="InterPro" id="IPR011701">
    <property type="entry name" value="MFS"/>
</dbReference>
<feature type="transmembrane region" description="Helical" evidence="4">
    <location>
        <begin position="12"/>
        <end position="35"/>
    </location>
</feature>
<feature type="transmembrane region" description="Helical" evidence="4">
    <location>
        <begin position="255"/>
        <end position="272"/>
    </location>
</feature>
<protein>
    <submittedName>
        <fullName evidence="5">MFS transporter</fullName>
    </submittedName>
</protein>
<keyword evidence="1 4" id="KW-0812">Transmembrane</keyword>
<name>A0AB39VTJ2_9GAMM</name>
<sequence>MTENHATRSKLLQFYAFLALVYVSDIVVLVGIIWNTYKITASSWFLGVVLSISIITPYLLRKIFPKANLLHLNLKQLFLFRIFIYALILLVSRTPFSESYLGITLLIIFYGVLTLSTQSAFEARNTQLVINKSITSGNASRIMQTVMQAGAFVGSLVSGLLSAKYPLAMTLLFISLFDITLSLIALTLLWNHKDKERVTSDINTFAHKSIEQFKASSDQIALFFTNGLIGLHIAAFNVLTPIFFQSLNHWSSQQFGIAAGISGLGALSAALLKQGRFSFLLCSILLVIGDTIFCLVQIRPISLAACFFIGFSLNTIRIGNRVKMIDSVRDDKDAHPVAAQSATYFSAFQAIGPLVMGFLLTNTFFGLGASKWMLPVAALLIFASIVIQGSLIPNRVTKPDI</sequence>
<dbReference type="GO" id="GO:0022857">
    <property type="term" value="F:transmembrane transporter activity"/>
    <property type="evidence" value="ECO:0007669"/>
    <property type="project" value="InterPro"/>
</dbReference>
<dbReference type="Gene3D" id="1.20.1250.20">
    <property type="entry name" value="MFS general substrate transporter like domains"/>
    <property type="match status" value="1"/>
</dbReference>
<feature type="transmembrane region" description="Helical" evidence="4">
    <location>
        <begin position="279"/>
        <end position="296"/>
    </location>
</feature>
<feature type="transmembrane region" description="Helical" evidence="4">
    <location>
        <begin position="372"/>
        <end position="392"/>
    </location>
</feature>
<feature type="transmembrane region" description="Helical" evidence="4">
    <location>
        <begin position="72"/>
        <end position="93"/>
    </location>
</feature>
<dbReference type="RefSeq" id="WP_369790160.1">
    <property type="nucleotide sequence ID" value="NZ_CP165628.1"/>
</dbReference>
<gene>
    <name evidence="5" type="ORF">AB3G37_07240</name>
</gene>
<feature type="transmembrane region" description="Helical" evidence="4">
    <location>
        <begin position="341"/>
        <end position="360"/>
    </location>
</feature>